<evidence type="ECO:0000313" key="3">
    <source>
        <dbReference type="EMBL" id="KGE17844.1"/>
    </source>
</evidence>
<reference evidence="3 4" key="2">
    <citation type="submission" date="2014-10" db="EMBL/GenBank/DDBJ databases">
        <title>Comparative genomics of the Paenibacillus odorifer group.</title>
        <authorList>
            <person name="Tsai Y.-C."/>
            <person name="Martin N."/>
            <person name="Korlach J."/>
            <person name="Wiedmann M."/>
        </authorList>
    </citation>
    <scope>NUCLEOTIDE SEQUENCE [LARGE SCALE GENOMIC DNA]</scope>
    <source>
        <strain evidence="3 4">DSM 18334</strain>
    </source>
</reference>
<sequence>MYKRLSAIMFPLTTLLLIGALVWGYQENQEKNSILIKAENQYQRAFHDLSYHVERLHGELGNTLAVNSASTGMHRKGLVNVWRLTSEAQNEINQLPLTLLPFSQTEEFLSKISNFSYKAAIRDFTKKPLTDGELNNLKALYKSSGEISKDLQEVQDKVIQNRLRWMDVETALASEEEVRDNTIIDGFKTVDKRVSAYPELDYGPSVASIYDKRSVKKHGGSLVTAEQIRAKAAKFADAGNGAKIDVKGNGIGTEWASYTATVMGSNAAVPITMDFTTRGGHLISYSDNREVGPAKVSMTNAVSKAEQFLNQKGYPNMTAVRADRFDNLGNLTFITSQDGVLIYPEKITIRVGLDTGEVTGFQASDYENEHQEKRVIPKPAISVAEARKFLNSEFKELYNRLAWIENEDSEEVLTYEFGGKINGSQYRIYLNAADGHEETVEEIRTSSGAQDM</sequence>
<reference evidence="3 4" key="1">
    <citation type="submission" date="2014-08" db="EMBL/GenBank/DDBJ databases">
        <authorList>
            <person name="den Bakker H.C."/>
        </authorList>
    </citation>
    <scope>NUCLEOTIDE SEQUENCE [LARGE SCALE GENOMIC DNA]</scope>
    <source>
        <strain evidence="3 4">DSM 18334</strain>
    </source>
</reference>
<evidence type="ECO:0000259" key="1">
    <source>
        <dbReference type="Pfam" id="PF14620"/>
    </source>
</evidence>
<dbReference type="STRING" id="268407.PWYN_25140"/>
<dbReference type="EMBL" id="JQCR01000003">
    <property type="protein sequence ID" value="KGE17844.1"/>
    <property type="molecule type" value="Genomic_DNA"/>
</dbReference>
<dbReference type="Pfam" id="PF20769">
    <property type="entry name" value="YPEB_N"/>
    <property type="match status" value="1"/>
</dbReference>
<dbReference type="NCBIfam" id="TIGR02889">
    <property type="entry name" value="spore_YpeB"/>
    <property type="match status" value="1"/>
</dbReference>
<organism evidence="3 4">
    <name type="scientific">Paenibacillus wynnii</name>
    <dbReference type="NCBI Taxonomy" id="268407"/>
    <lineage>
        <taxon>Bacteria</taxon>
        <taxon>Bacillati</taxon>
        <taxon>Bacillota</taxon>
        <taxon>Bacilli</taxon>
        <taxon>Bacillales</taxon>
        <taxon>Paenibacillaceae</taxon>
        <taxon>Paenibacillus</taxon>
    </lineage>
</organism>
<dbReference type="Pfam" id="PF14620">
    <property type="entry name" value="YPEB_PepSY1-2"/>
    <property type="match status" value="1"/>
</dbReference>
<evidence type="ECO:0000259" key="2">
    <source>
        <dbReference type="Pfam" id="PF20769"/>
    </source>
</evidence>
<proteinExistence type="predicted"/>
<dbReference type="InterPro" id="IPR048402">
    <property type="entry name" value="YpeB_N"/>
</dbReference>
<feature type="domain" description="Sporulation protein YpeB N-terminal" evidence="2">
    <location>
        <begin position="30"/>
        <end position="167"/>
    </location>
</feature>
<comment type="caution">
    <text evidence="3">The sequence shown here is derived from an EMBL/GenBank/DDBJ whole genome shotgun (WGS) entry which is preliminary data.</text>
</comment>
<dbReference type="GO" id="GO:0009847">
    <property type="term" value="P:spore germination"/>
    <property type="evidence" value="ECO:0007669"/>
    <property type="project" value="InterPro"/>
</dbReference>
<dbReference type="eggNOG" id="COG2959">
    <property type="taxonomic scope" value="Bacteria"/>
</dbReference>
<gene>
    <name evidence="3" type="ORF">PWYN_25140</name>
</gene>
<feature type="domain" description="Sporulation protein YpeB PepSY1 and PepSY2" evidence="1">
    <location>
        <begin position="185"/>
        <end position="375"/>
    </location>
</feature>
<dbReference type="OrthoDB" id="2372097at2"/>
<accession>A0A098M5L6</accession>
<dbReference type="InterPro" id="IPR014239">
    <property type="entry name" value="YpeB_PepSY1-2"/>
</dbReference>
<dbReference type="Proteomes" id="UP000029734">
    <property type="component" value="Unassembled WGS sequence"/>
</dbReference>
<dbReference type="AlphaFoldDB" id="A0A098M5L6"/>
<keyword evidence="4" id="KW-1185">Reference proteome</keyword>
<evidence type="ECO:0000313" key="4">
    <source>
        <dbReference type="Proteomes" id="UP000029734"/>
    </source>
</evidence>
<dbReference type="RefSeq" id="WP_036657235.1">
    <property type="nucleotide sequence ID" value="NZ_JQCR01000003.1"/>
</dbReference>
<name>A0A098M5L6_9BACL</name>
<protein>
    <submittedName>
        <fullName evidence="3">Sporulation protein</fullName>
    </submittedName>
</protein>